<name>A0A1A9GPU0_9ACTN</name>
<accession>A0A1A9GPU0</accession>
<sequence>MRTLHLVTHPEATHVVDGLVGGWYDADLTERGRVQAEAVAGELATRLRPALEAGERVAVASSDLLRCRRTAELVAAGLGRASGRSIPVELDEGLREQSYGAAEGRPVGTFTQQPPRAGIDPLRHRDGVPGSETRLEVATRVHAVVHRLCAGPAEHLVVVTHGGAATYVVTAWIGMPLDSVGSVRFVAPPGSISTLREDATTGDRRVEVLGDRRHLEVC</sequence>
<dbReference type="GO" id="GO:0005737">
    <property type="term" value="C:cytoplasm"/>
    <property type="evidence" value="ECO:0007669"/>
    <property type="project" value="TreeGrafter"/>
</dbReference>
<dbReference type="EMBL" id="CP015079">
    <property type="protein sequence ID" value="ANH39680.1"/>
    <property type="molecule type" value="Genomic_DNA"/>
</dbReference>
<dbReference type="InterPro" id="IPR013078">
    <property type="entry name" value="His_Pase_superF_clade-1"/>
</dbReference>
<evidence type="ECO:0000256" key="1">
    <source>
        <dbReference type="SAM" id="MobiDB-lite"/>
    </source>
</evidence>
<keyword evidence="3" id="KW-1185">Reference proteome</keyword>
<dbReference type="InterPro" id="IPR029033">
    <property type="entry name" value="His_PPase_superfam"/>
</dbReference>
<protein>
    <submittedName>
        <fullName evidence="2">Putative phosphoserine phosphatase 2</fullName>
        <ecNumber evidence="2">3.1.3.3</ecNumber>
    </submittedName>
</protein>
<dbReference type="OrthoDB" id="9781415at2"/>
<dbReference type="AlphaFoldDB" id="A0A1A9GPU0"/>
<keyword evidence="2" id="KW-0378">Hydrolase</keyword>
<dbReference type="EC" id="3.1.3.3" evidence="2"/>
<reference evidence="2 3" key="1">
    <citation type="submission" date="2016-03" db="EMBL/GenBank/DDBJ databases">
        <title>Complete genome sequence of a soil Actinobacterium, Nocardioides dokdonensis FR1436.</title>
        <authorList>
            <person name="Kwon S.-K."/>
            <person name="Kim K."/>
            <person name="Kim J.F."/>
        </authorList>
    </citation>
    <scope>NUCLEOTIDE SEQUENCE [LARGE SCALE GENOMIC DNA]</scope>
    <source>
        <strain evidence="2 3">FR1436</strain>
    </source>
</reference>
<dbReference type="SMART" id="SM00855">
    <property type="entry name" value="PGAM"/>
    <property type="match status" value="1"/>
</dbReference>
<evidence type="ECO:0000313" key="2">
    <source>
        <dbReference type="EMBL" id="ANH39680.1"/>
    </source>
</evidence>
<dbReference type="InterPro" id="IPR050275">
    <property type="entry name" value="PGM_Phosphatase"/>
</dbReference>
<dbReference type="Pfam" id="PF00300">
    <property type="entry name" value="His_Phos_1"/>
    <property type="match status" value="1"/>
</dbReference>
<dbReference type="SUPFAM" id="SSF53254">
    <property type="entry name" value="Phosphoglycerate mutase-like"/>
    <property type="match status" value="1"/>
</dbReference>
<proteinExistence type="predicted"/>
<dbReference type="KEGG" id="ndk:I601_3273"/>
<dbReference type="RefSeq" id="WP_068111978.1">
    <property type="nucleotide sequence ID" value="NZ_CP015079.1"/>
</dbReference>
<dbReference type="PATRIC" id="fig|1300347.3.peg.3278"/>
<dbReference type="CDD" id="cd07067">
    <property type="entry name" value="HP_PGM_like"/>
    <property type="match status" value="1"/>
</dbReference>
<evidence type="ECO:0000313" key="3">
    <source>
        <dbReference type="Proteomes" id="UP000077868"/>
    </source>
</evidence>
<dbReference type="Gene3D" id="3.40.50.1240">
    <property type="entry name" value="Phosphoglycerate mutase-like"/>
    <property type="match status" value="1"/>
</dbReference>
<dbReference type="Proteomes" id="UP000077868">
    <property type="component" value="Chromosome"/>
</dbReference>
<dbReference type="PANTHER" id="PTHR48100:SF1">
    <property type="entry name" value="HISTIDINE PHOSPHATASE FAMILY PROTEIN-RELATED"/>
    <property type="match status" value="1"/>
</dbReference>
<dbReference type="PANTHER" id="PTHR48100">
    <property type="entry name" value="BROAD-SPECIFICITY PHOSPHATASE YOR283W-RELATED"/>
    <property type="match status" value="1"/>
</dbReference>
<dbReference type="STRING" id="1300347.I601_3273"/>
<dbReference type="GO" id="GO:0016791">
    <property type="term" value="F:phosphatase activity"/>
    <property type="evidence" value="ECO:0007669"/>
    <property type="project" value="TreeGrafter"/>
</dbReference>
<gene>
    <name evidence="2" type="primary">pspB</name>
    <name evidence="2" type="ORF">I601_3273</name>
</gene>
<organism evidence="2 3">
    <name type="scientific">Nocardioides dokdonensis FR1436</name>
    <dbReference type="NCBI Taxonomy" id="1300347"/>
    <lineage>
        <taxon>Bacteria</taxon>
        <taxon>Bacillati</taxon>
        <taxon>Actinomycetota</taxon>
        <taxon>Actinomycetes</taxon>
        <taxon>Propionibacteriales</taxon>
        <taxon>Nocardioidaceae</taxon>
        <taxon>Nocardioides</taxon>
    </lineage>
</organism>
<feature type="region of interest" description="Disordered" evidence="1">
    <location>
        <begin position="104"/>
        <end position="127"/>
    </location>
</feature>